<dbReference type="Proteomes" id="UP000557717">
    <property type="component" value="Unassembled WGS sequence"/>
</dbReference>
<name>A0A840V8X6_9BACT</name>
<accession>A0A840V8X6</accession>
<protein>
    <submittedName>
        <fullName evidence="1">Uncharacterized protein</fullName>
    </submittedName>
</protein>
<gene>
    <name evidence="1" type="ORF">HNR46_002285</name>
</gene>
<keyword evidence="2" id="KW-1185">Reference proteome</keyword>
<evidence type="ECO:0000313" key="1">
    <source>
        <dbReference type="EMBL" id="MBB5352044.1"/>
    </source>
</evidence>
<dbReference type="AlphaFoldDB" id="A0A840V8X6"/>
<sequence length="107" mass="11875">MTTDEIQAYIDEAVRSRFEGLVTDSMEMMTSDGGDGRFFGKVVAVRYRGLPQVPEIYLAIGTTEEGAQMVKFGRSECVTPMEPELDFLLLKELQISKKESESDGLSA</sequence>
<evidence type="ECO:0000313" key="2">
    <source>
        <dbReference type="Proteomes" id="UP000557717"/>
    </source>
</evidence>
<dbReference type="EMBL" id="JACHFD010000010">
    <property type="protein sequence ID" value="MBB5352044.1"/>
    <property type="molecule type" value="Genomic_DNA"/>
</dbReference>
<reference evidence="1 2" key="1">
    <citation type="submission" date="2020-08" db="EMBL/GenBank/DDBJ databases">
        <title>Genomic Encyclopedia of Type Strains, Phase IV (KMG-IV): sequencing the most valuable type-strain genomes for metagenomic binning, comparative biology and taxonomic classification.</title>
        <authorList>
            <person name="Goeker M."/>
        </authorList>
    </citation>
    <scope>NUCLEOTIDE SEQUENCE [LARGE SCALE GENOMIC DNA]</scope>
    <source>
        <strain evidence="1 2">YC6886</strain>
    </source>
</reference>
<organism evidence="1 2">
    <name type="scientific">Haloferula luteola</name>
    <dbReference type="NCBI Taxonomy" id="595692"/>
    <lineage>
        <taxon>Bacteria</taxon>
        <taxon>Pseudomonadati</taxon>
        <taxon>Verrucomicrobiota</taxon>
        <taxon>Verrucomicrobiia</taxon>
        <taxon>Verrucomicrobiales</taxon>
        <taxon>Verrucomicrobiaceae</taxon>
        <taxon>Haloferula</taxon>
    </lineage>
</organism>
<proteinExistence type="predicted"/>
<dbReference type="RefSeq" id="WP_184018754.1">
    <property type="nucleotide sequence ID" value="NZ_JACHFD010000010.1"/>
</dbReference>
<comment type="caution">
    <text evidence="1">The sequence shown here is derived from an EMBL/GenBank/DDBJ whole genome shotgun (WGS) entry which is preliminary data.</text>
</comment>